<dbReference type="HOGENOM" id="CLU_2171478_0_0_1"/>
<reference evidence="2" key="2">
    <citation type="submission" date="2015-01" db="EMBL/GenBank/DDBJ databases">
        <title>Evolutionary Origins and Diversification of the Mycorrhizal Mutualists.</title>
        <authorList>
            <consortium name="DOE Joint Genome Institute"/>
            <consortium name="Mycorrhizal Genomics Consortium"/>
            <person name="Kohler A."/>
            <person name="Kuo A."/>
            <person name="Nagy L.G."/>
            <person name="Floudas D."/>
            <person name="Copeland A."/>
            <person name="Barry K.W."/>
            <person name="Cichocki N."/>
            <person name="Veneault-Fourrey C."/>
            <person name="LaButti K."/>
            <person name="Lindquist E.A."/>
            <person name="Lipzen A."/>
            <person name="Lundell T."/>
            <person name="Morin E."/>
            <person name="Murat C."/>
            <person name="Riley R."/>
            <person name="Ohm R."/>
            <person name="Sun H."/>
            <person name="Tunlid A."/>
            <person name="Henrissat B."/>
            <person name="Grigoriev I.V."/>
            <person name="Hibbett D.S."/>
            <person name="Martin F."/>
        </authorList>
    </citation>
    <scope>NUCLEOTIDE SEQUENCE [LARGE SCALE GENOMIC DNA]</scope>
    <source>
        <strain evidence="2">LaAM-08-1</strain>
    </source>
</reference>
<evidence type="ECO:0000313" key="2">
    <source>
        <dbReference type="Proteomes" id="UP000054477"/>
    </source>
</evidence>
<keyword evidence="2" id="KW-1185">Reference proteome</keyword>
<reference evidence="1 2" key="1">
    <citation type="submission" date="2014-04" db="EMBL/GenBank/DDBJ databases">
        <authorList>
            <consortium name="DOE Joint Genome Institute"/>
            <person name="Kuo A."/>
            <person name="Kohler A."/>
            <person name="Nagy L.G."/>
            <person name="Floudas D."/>
            <person name="Copeland A."/>
            <person name="Barry K.W."/>
            <person name="Cichocki N."/>
            <person name="Veneault-Fourrey C."/>
            <person name="LaButti K."/>
            <person name="Lindquist E.A."/>
            <person name="Lipzen A."/>
            <person name="Lundell T."/>
            <person name="Morin E."/>
            <person name="Murat C."/>
            <person name="Sun H."/>
            <person name="Tunlid A."/>
            <person name="Henrissat B."/>
            <person name="Grigoriev I.V."/>
            <person name="Hibbett D.S."/>
            <person name="Martin F."/>
            <person name="Nordberg H.P."/>
            <person name="Cantor M.N."/>
            <person name="Hua S.X."/>
        </authorList>
    </citation>
    <scope>NUCLEOTIDE SEQUENCE [LARGE SCALE GENOMIC DNA]</scope>
    <source>
        <strain evidence="1 2">LaAM-08-1</strain>
    </source>
</reference>
<evidence type="ECO:0000313" key="1">
    <source>
        <dbReference type="EMBL" id="KIJ94635.1"/>
    </source>
</evidence>
<sequence>MPVWTLKVSSFSPRDTVSSLSDGTSITIASTSGVSGAISGVGALGGSASVYAPNFTVGAPNAPSVTSSKEAIPSNSFEGESPPGLLGFLHGPLDFSRRVEGPAALKEVTV</sequence>
<proteinExistence type="predicted"/>
<dbReference type="Proteomes" id="UP000054477">
    <property type="component" value="Unassembled WGS sequence"/>
</dbReference>
<gene>
    <name evidence="1" type="ORF">K443DRAFT_11972</name>
</gene>
<name>A0A0C9WSG9_9AGAR</name>
<dbReference type="EMBL" id="KN838785">
    <property type="protein sequence ID" value="KIJ94635.1"/>
    <property type="molecule type" value="Genomic_DNA"/>
</dbReference>
<dbReference type="AlphaFoldDB" id="A0A0C9WSG9"/>
<accession>A0A0C9WSG9</accession>
<organism evidence="1 2">
    <name type="scientific">Laccaria amethystina LaAM-08-1</name>
    <dbReference type="NCBI Taxonomy" id="1095629"/>
    <lineage>
        <taxon>Eukaryota</taxon>
        <taxon>Fungi</taxon>
        <taxon>Dikarya</taxon>
        <taxon>Basidiomycota</taxon>
        <taxon>Agaricomycotina</taxon>
        <taxon>Agaricomycetes</taxon>
        <taxon>Agaricomycetidae</taxon>
        <taxon>Agaricales</taxon>
        <taxon>Agaricineae</taxon>
        <taxon>Hydnangiaceae</taxon>
        <taxon>Laccaria</taxon>
    </lineage>
</organism>
<protein>
    <submittedName>
        <fullName evidence="1">Uncharacterized protein</fullName>
    </submittedName>
</protein>